<reference evidence="1" key="2">
    <citation type="submission" date="2025-09" db="UniProtKB">
        <authorList>
            <consortium name="Ensembl"/>
        </authorList>
    </citation>
    <scope>IDENTIFICATION</scope>
</reference>
<dbReference type="AlphaFoldDB" id="A0A3Q3FFD0"/>
<sequence>MGFGGSGFLPLCPIVYGEKADSEGRKKTPICARVTNLWEGLLPFVMSQSEHLQTTYLSTHFLKSGLDTSRSSSIHGTRACT</sequence>
<accession>A0A3Q3FFD0</accession>
<name>A0A3Q3FFD0_9LABR</name>
<dbReference type="InParanoid" id="A0A3Q3FFD0"/>
<organism evidence="1 2">
    <name type="scientific">Labrus bergylta</name>
    <name type="common">ballan wrasse</name>
    <dbReference type="NCBI Taxonomy" id="56723"/>
    <lineage>
        <taxon>Eukaryota</taxon>
        <taxon>Metazoa</taxon>
        <taxon>Chordata</taxon>
        <taxon>Craniata</taxon>
        <taxon>Vertebrata</taxon>
        <taxon>Euteleostomi</taxon>
        <taxon>Actinopterygii</taxon>
        <taxon>Neopterygii</taxon>
        <taxon>Teleostei</taxon>
        <taxon>Neoteleostei</taxon>
        <taxon>Acanthomorphata</taxon>
        <taxon>Eupercaria</taxon>
        <taxon>Labriformes</taxon>
        <taxon>Labridae</taxon>
        <taxon>Labrus</taxon>
    </lineage>
</organism>
<dbReference type="Ensembl" id="ENSLBET00000019270.1">
    <property type="protein sequence ID" value="ENSLBEP00000018254.1"/>
    <property type="gene ID" value="ENSLBEG00000014062.1"/>
</dbReference>
<proteinExistence type="predicted"/>
<reference evidence="1" key="1">
    <citation type="submission" date="2025-08" db="UniProtKB">
        <authorList>
            <consortium name="Ensembl"/>
        </authorList>
    </citation>
    <scope>IDENTIFICATION</scope>
</reference>
<protein>
    <submittedName>
        <fullName evidence="1">Uncharacterized protein</fullName>
    </submittedName>
</protein>
<evidence type="ECO:0000313" key="1">
    <source>
        <dbReference type="Ensembl" id="ENSLBEP00000018254.1"/>
    </source>
</evidence>
<dbReference type="Proteomes" id="UP000261660">
    <property type="component" value="Unplaced"/>
</dbReference>
<keyword evidence="2" id="KW-1185">Reference proteome</keyword>
<evidence type="ECO:0000313" key="2">
    <source>
        <dbReference type="Proteomes" id="UP000261660"/>
    </source>
</evidence>